<dbReference type="InterPro" id="IPR036259">
    <property type="entry name" value="MFS_trans_sf"/>
</dbReference>
<dbReference type="SUPFAM" id="SSF103473">
    <property type="entry name" value="MFS general substrate transporter"/>
    <property type="match status" value="1"/>
</dbReference>
<feature type="compositionally biased region" description="Basic and acidic residues" evidence="6">
    <location>
        <begin position="1"/>
        <end position="17"/>
    </location>
</feature>
<feature type="transmembrane region" description="Helical" evidence="7">
    <location>
        <begin position="268"/>
        <end position="291"/>
    </location>
</feature>
<name>A0ABQ8GGV9_9PEZI</name>
<evidence type="ECO:0000256" key="1">
    <source>
        <dbReference type="ARBA" id="ARBA00004141"/>
    </source>
</evidence>
<dbReference type="EMBL" id="JAGTJR010000008">
    <property type="protein sequence ID" value="KAH7055714.1"/>
    <property type="molecule type" value="Genomic_DNA"/>
</dbReference>
<feature type="transmembrane region" description="Helical" evidence="7">
    <location>
        <begin position="198"/>
        <end position="220"/>
    </location>
</feature>
<feature type="domain" description="Major facilitator superfamily (MFS) profile" evidence="8">
    <location>
        <begin position="39"/>
        <end position="451"/>
    </location>
</feature>
<sequence length="488" mass="52038">MEEKALHPESRFRRDSSDDGVPEGEINEKALYRKVDWRIVPVLFLTYFLQFLDKVVVNYANLMGIQKDLGMKGNDFSWMATAFFIGFGLAEFPQGALVQRYSVIKVLSANVFLWGVILCCSSACVNFAGILACRIALGICEAVIGPALIMITSMYYTKAESTSRYGLWYCGLGVGQIIGGLVSFAAQHAPATLPFAGWRIMFVAVGAANIIAALLCLALLPSTLASAPFLTPSEKAHIAARLAADRAGTGPKIFSARGALAALADTQAWLLALLTLLTTTPSGVITTYSSILIKGFGYTAREAALLNMPSGLVSIAATLLTTHSIVRGWQRTTVIALILLPTLLGAALMSFLPKGNQAGLLAGIYLVNCTVAPLALTYALVGANFAGYTKKITGSGMVLVAFSLGNVIGPQTFQARDAPHYLPAKITVLAVEAVGIVIVLLLRALYVWRNRVADREGGPSGCGVERRAWVSGRVEGNEGMDGGFRYVL</sequence>
<keyword evidence="3 7" id="KW-0812">Transmembrane</keyword>
<keyword evidence="10" id="KW-1185">Reference proteome</keyword>
<dbReference type="Gene3D" id="1.20.1250.20">
    <property type="entry name" value="MFS general substrate transporter like domains"/>
    <property type="match status" value="1"/>
</dbReference>
<dbReference type="PANTHER" id="PTHR43791:SF40">
    <property type="entry name" value="THIAMINE PATHWAY TRANSPORTER THI73"/>
    <property type="match status" value="1"/>
</dbReference>
<feature type="transmembrane region" description="Helical" evidence="7">
    <location>
        <begin position="110"/>
        <end position="129"/>
    </location>
</feature>
<feature type="transmembrane region" description="Helical" evidence="7">
    <location>
        <begin position="77"/>
        <end position="98"/>
    </location>
</feature>
<feature type="transmembrane region" description="Helical" evidence="7">
    <location>
        <begin position="39"/>
        <end position="57"/>
    </location>
</feature>
<accession>A0ABQ8GGV9</accession>
<reference evidence="9 10" key="1">
    <citation type="journal article" date="2021" name="Nat. Commun.">
        <title>Genetic determinants of endophytism in the Arabidopsis root mycobiome.</title>
        <authorList>
            <person name="Mesny F."/>
            <person name="Miyauchi S."/>
            <person name="Thiergart T."/>
            <person name="Pickel B."/>
            <person name="Atanasova L."/>
            <person name="Karlsson M."/>
            <person name="Huettel B."/>
            <person name="Barry K.W."/>
            <person name="Haridas S."/>
            <person name="Chen C."/>
            <person name="Bauer D."/>
            <person name="Andreopoulos W."/>
            <person name="Pangilinan J."/>
            <person name="LaButti K."/>
            <person name="Riley R."/>
            <person name="Lipzen A."/>
            <person name="Clum A."/>
            <person name="Drula E."/>
            <person name="Henrissat B."/>
            <person name="Kohler A."/>
            <person name="Grigoriev I.V."/>
            <person name="Martin F.M."/>
            <person name="Hacquard S."/>
        </authorList>
    </citation>
    <scope>NUCLEOTIDE SEQUENCE [LARGE SCALE GENOMIC DNA]</scope>
    <source>
        <strain evidence="9 10">MPI-SDFR-AT-0080</strain>
    </source>
</reference>
<keyword evidence="4 7" id="KW-1133">Transmembrane helix</keyword>
<dbReference type="PROSITE" id="PS50850">
    <property type="entry name" value="MFS"/>
    <property type="match status" value="1"/>
</dbReference>
<comment type="subcellular location">
    <subcellularLocation>
        <location evidence="1">Membrane</location>
        <topology evidence="1">Multi-pass membrane protein</topology>
    </subcellularLocation>
</comment>
<feature type="transmembrane region" description="Helical" evidence="7">
    <location>
        <begin position="167"/>
        <end position="186"/>
    </location>
</feature>
<feature type="transmembrane region" description="Helical" evidence="7">
    <location>
        <begin position="135"/>
        <end position="155"/>
    </location>
</feature>
<feature type="transmembrane region" description="Helical" evidence="7">
    <location>
        <begin position="303"/>
        <end position="322"/>
    </location>
</feature>
<evidence type="ECO:0000256" key="5">
    <source>
        <dbReference type="ARBA" id="ARBA00023136"/>
    </source>
</evidence>
<evidence type="ECO:0000256" key="2">
    <source>
        <dbReference type="ARBA" id="ARBA00022448"/>
    </source>
</evidence>
<dbReference type="InterPro" id="IPR011701">
    <property type="entry name" value="MFS"/>
</dbReference>
<organism evidence="9 10">
    <name type="scientific">Macrophomina phaseolina</name>
    <dbReference type="NCBI Taxonomy" id="35725"/>
    <lineage>
        <taxon>Eukaryota</taxon>
        <taxon>Fungi</taxon>
        <taxon>Dikarya</taxon>
        <taxon>Ascomycota</taxon>
        <taxon>Pezizomycotina</taxon>
        <taxon>Dothideomycetes</taxon>
        <taxon>Dothideomycetes incertae sedis</taxon>
        <taxon>Botryosphaeriales</taxon>
        <taxon>Botryosphaeriaceae</taxon>
        <taxon>Macrophomina</taxon>
    </lineage>
</organism>
<keyword evidence="2" id="KW-0813">Transport</keyword>
<dbReference type="Pfam" id="PF07690">
    <property type="entry name" value="MFS_1"/>
    <property type="match status" value="1"/>
</dbReference>
<evidence type="ECO:0000256" key="7">
    <source>
        <dbReference type="SAM" id="Phobius"/>
    </source>
</evidence>
<comment type="caution">
    <text evidence="9">The sequence shown here is derived from an EMBL/GenBank/DDBJ whole genome shotgun (WGS) entry which is preliminary data.</text>
</comment>
<feature type="transmembrane region" description="Helical" evidence="7">
    <location>
        <begin position="334"/>
        <end position="352"/>
    </location>
</feature>
<dbReference type="PANTHER" id="PTHR43791">
    <property type="entry name" value="PERMEASE-RELATED"/>
    <property type="match status" value="1"/>
</dbReference>
<gene>
    <name evidence="9" type="ORF">B0J12DRAFT_655400</name>
</gene>
<evidence type="ECO:0000256" key="3">
    <source>
        <dbReference type="ARBA" id="ARBA00022692"/>
    </source>
</evidence>
<evidence type="ECO:0000256" key="4">
    <source>
        <dbReference type="ARBA" id="ARBA00022989"/>
    </source>
</evidence>
<proteinExistence type="predicted"/>
<keyword evidence="5 7" id="KW-0472">Membrane</keyword>
<evidence type="ECO:0000256" key="6">
    <source>
        <dbReference type="SAM" id="MobiDB-lite"/>
    </source>
</evidence>
<evidence type="ECO:0000259" key="8">
    <source>
        <dbReference type="PROSITE" id="PS50850"/>
    </source>
</evidence>
<dbReference type="InterPro" id="IPR020846">
    <property type="entry name" value="MFS_dom"/>
</dbReference>
<dbReference type="Proteomes" id="UP000774617">
    <property type="component" value="Unassembled WGS sequence"/>
</dbReference>
<protein>
    <submittedName>
        <fullName evidence="9">Allantoate permease</fullName>
    </submittedName>
</protein>
<feature type="transmembrane region" description="Helical" evidence="7">
    <location>
        <begin position="421"/>
        <end position="446"/>
    </location>
</feature>
<feature type="transmembrane region" description="Helical" evidence="7">
    <location>
        <begin position="392"/>
        <end position="409"/>
    </location>
</feature>
<evidence type="ECO:0000313" key="10">
    <source>
        <dbReference type="Proteomes" id="UP000774617"/>
    </source>
</evidence>
<feature type="transmembrane region" description="Helical" evidence="7">
    <location>
        <begin position="358"/>
        <end position="380"/>
    </location>
</feature>
<feature type="region of interest" description="Disordered" evidence="6">
    <location>
        <begin position="1"/>
        <end position="21"/>
    </location>
</feature>
<evidence type="ECO:0000313" key="9">
    <source>
        <dbReference type="EMBL" id="KAH7055714.1"/>
    </source>
</evidence>